<feature type="region of interest" description="Disordered" evidence="1">
    <location>
        <begin position="58"/>
        <end position="96"/>
    </location>
</feature>
<reference evidence="3 4" key="1">
    <citation type="submission" date="2016-11" db="EMBL/GenBank/DDBJ databases">
        <title>Trade-off between light-utilization and light-protection in marine flavobacteria.</title>
        <authorList>
            <person name="Kumagai Y."/>
        </authorList>
    </citation>
    <scope>NUCLEOTIDE SEQUENCE [LARGE SCALE GENOMIC DNA]</scope>
    <source>
        <strain evidence="3 4">NBRC 107125</strain>
    </source>
</reference>
<organism evidence="3 4">
    <name type="scientific">Oceanicoccus sagamiensis</name>
    <dbReference type="NCBI Taxonomy" id="716816"/>
    <lineage>
        <taxon>Bacteria</taxon>
        <taxon>Pseudomonadati</taxon>
        <taxon>Pseudomonadota</taxon>
        <taxon>Gammaproteobacteria</taxon>
        <taxon>Cellvibrionales</taxon>
        <taxon>Spongiibacteraceae</taxon>
        <taxon>Oceanicoccus</taxon>
    </lineage>
</organism>
<dbReference type="RefSeq" id="WP_169713920.1">
    <property type="nucleotide sequence ID" value="NZ_CP019343.1"/>
</dbReference>
<dbReference type="KEGG" id="osg:BST96_05720"/>
<evidence type="ECO:0000313" key="4">
    <source>
        <dbReference type="Proteomes" id="UP000193450"/>
    </source>
</evidence>
<dbReference type="AlphaFoldDB" id="A0A1X9N6C9"/>
<keyword evidence="4" id="KW-1185">Reference proteome</keyword>
<evidence type="ECO:0000313" key="3">
    <source>
        <dbReference type="EMBL" id="ARN73660.1"/>
    </source>
</evidence>
<dbReference type="Pfam" id="PF13511">
    <property type="entry name" value="DUF4124"/>
    <property type="match status" value="1"/>
</dbReference>
<accession>A0A1X9N6C9</accession>
<dbReference type="Proteomes" id="UP000193450">
    <property type="component" value="Chromosome"/>
</dbReference>
<dbReference type="InterPro" id="IPR025392">
    <property type="entry name" value="DUF4124"/>
</dbReference>
<dbReference type="STRING" id="716816.BST96_05720"/>
<name>A0A1X9N6C9_9GAMM</name>
<proteinExistence type="predicted"/>
<feature type="domain" description="DUF4124" evidence="2">
    <location>
        <begin position="91"/>
        <end position="122"/>
    </location>
</feature>
<feature type="compositionally biased region" description="Polar residues" evidence="1">
    <location>
        <begin position="73"/>
        <end position="82"/>
    </location>
</feature>
<evidence type="ECO:0000256" key="1">
    <source>
        <dbReference type="SAM" id="MobiDB-lite"/>
    </source>
</evidence>
<dbReference type="EMBL" id="CP019343">
    <property type="protein sequence ID" value="ARN73660.1"/>
    <property type="molecule type" value="Genomic_DNA"/>
</dbReference>
<protein>
    <recommendedName>
        <fullName evidence="2">DUF4124 domain-containing protein</fullName>
    </recommendedName>
</protein>
<sequence length="154" mass="16442">MSFKAKFTLLLFVLLALGMPMVMKGPDGRPLMTLSDWVPNLDSLPIDQAAISGVVDQLQQASPPAQSDRGDQTAAQTDNSAALVQAAPTPVSSSAGTLYKWQDEKGRWHFSNQKPVTSTQVSMEALPEVENVMEAPVNKGDNSSSIRLPGGLGF</sequence>
<evidence type="ECO:0000259" key="2">
    <source>
        <dbReference type="Pfam" id="PF13511"/>
    </source>
</evidence>
<gene>
    <name evidence="3" type="ORF">BST96_05720</name>
</gene>